<evidence type="ECO:0000313" key="2">
    <source>
        <dbReference type="EMBL" id="ELZ54669.1"/>
    </source>
</evidence>
<protein>
    <recommendedName>
        <fullName evidence="4">Antitoxin</fullName>
    </recommendedName>
</protein>
<evidence type="ECO:0000313" key="3">
    <source>
        <dbReference type="Proteomes" id="UP000011689"/>
    </source>
</evidence>
<keyword evidence="1" id="KW-1277">Toxin-antitoxin system</keyword>
<accession>M0F7R7</accession>
<proteinExistence type="predicted"/>
<sequence length="76" mass="8722">MCIRNCMSKSIRVDEETHAALASLKGDDETFDELLTRLLRERRENVRSGAGLWEGTDAAERARAKRREMKRGVDSR</sequence>
<name>M0F7R7_9EURY</name>
<organism evidence="2 3">
    <name type="scientific">Halorubrum hochstenium ATCC 700873</name>
    <dbReference type="NCBI Taxonomy" id="1227481"/>
    <lineage>
        <taxon>Archaea</taxon>
        <taxon>Methanobacteriati</taxon>
        <taxon>Methanobacteriota</taxon>
        <taxon>Stenosarchaea group</taxon>
        <taxon>Halobacteria</taxon>
        <taxon>Halobacteriales</taxon>
        <taxon>Haloferacaceae</taxon>
        <taxon>Halorubrum</taxon>
    </lineage>
</organism>
<dbReference type="Pfam" id="PF02697">
    <property type="entry name" value="VAPB_antitox"/>
    <property type="match status" value="1"/>
</dbReference>
<dbReference type="PATRIC" id="fig|1227481.4.peg.2141"/>
<reference evidence="2 3" key="1">
    <citation type="journal article" date="2014" name="PLoS Genet.">
        <title>Phylogenetically driven sequencing of extremely halophilic archaea reveals strategies for static and dynamic osmo-response.</title>
        <authorList>
            <person name="Becker E.A."/>
            <person name="Seitzer P.M."/>
            <person name="Tritt A."/>
            <person name="Larsen D."/>
            <person name="Krusor M."/>
            <person name="Yao A.I."/>
            <person name="Wu D."/>
            <person name="Madern D."/>
            <person name="Eisen J.A."/>
            <person name="Darling A.E."/>
            <person name="Facciotti M.T."/>
        </authorList>
    </citation>
    <scope>NUCLEOTIDE SEQUENCE [LARGE SCALE GENOMIC DNA]</scope>
    <source>
        <strain evidence="2 3">ATCC 700873</strain>
    </source>
</reference>
<dbReference type="Proteomes" id="UP000011689">
    <property type="component" value="Unassembled WGS sequence"/>
</dbReference>
<comment type="caution">
    <text evidence="2">The sequence shown here is derived from an EMBL/GenBank/DDBJ whole genome shotgun (WGS) entry which is preliminary data.</text>
</comment>
<dbReference type="InterPro" id="IPR003847">
    <property type="entry name" value="Put_antitoxin"/>
</dbReference>
<dbReference type="AlphaFoldDB" id="M0F7R7"/>
<keyword evidence="3" id="KW-1185">Reference proteome</keyword>
<evidence type="ECO:0008006" key="4">
    <source>
        <dbReference type="Google" id="ProtNLM"/>
    </source>
</evidence>
<gene>
    <name evidence="2" type="ORF">C467_10848</name>
</gene>
<dbReference type="EMBL" id="AOJO01000046">
    <property type="protein sequence ID" value="ELZ54669.1"/>
    <property type="molecule type" value="Genomic_DNA"/>
</dbReference>
<evidence type="ECO:0000256" key="1">
    <source>
        <dbReference type="ARBA" id="ARBA00022649"/>
    </source>
</evidence>
<dbReference type="STRING" id="1227481.C467_10848"/>